<feature type="region of interest" description="Disordered" evidence="5">
    <location>
        <begin position="5276"/>
        <end position="5323"/>
    </location>
</feature>
<dbReference type="InterPro" id="IPR013783">
    <property type="entry name" value="Ig-like_fold"/>
</dbReference>
<keyword evidence="2" id="KW-0964">Secreted</keyword>
<feature type="compositionally biased region" description="Polar residues" evidence="5">
    <location>
        <begin position="5276"/>
        <end position="5286"/>
    </location>
</feature>
<feature type="domain" description="IPT/TIG" evidence="6">
    <location>
        <begin position="989"/>
        <end position="1062"/>
    </location>
</feature>
<comment type="subcellular location">
    <subcellularLocation>
        <location evidence="1">Secreted</location>
    </subcellularLocation>
</comment>
<dbReference type="InterPro" id="IPR013211">
    <property type="entry name" value="LVIVD"/>
</dbReference>
<dbReference type="EC" id="3.1.3.1" evidence="8"/>
<dbReference type="SUPFAM" id="SSF103647">
    <property type="entry name" value="TSP type-3 repeat"/>
    <property type="match status" value="1"/>
</dbReference>
<organism evidence="8">
    <name type="scientific">hydrothermal vent metagenome</name>
    <dbReference type="NCBI Taxonomy" id="652676"/>
    <lineage>
        <taxon>unclassified sequences</taxon>
        <taxon>metagenomes</taxon>
        <taxon>ecological metagenomes</taxon>
    </lineage>
</organism>
<dbReference type="InterPro" id="IPR002909">
    <property type="entry name" value="IPT_dom"/>
</dbReference>
<keyword evidence="4" id="KW-0106">Calcium</keyword>
<dbReference type="InterPro" id="IPR059100">
    <property type="entry name" value="TSP3_bac"/>
</dbReference>
<dbReference type="InterPro" id="IPR014755">
    <property type="entry name" value="Cu-Rt/internalin_Ig-like"/>
</dbReference>
<name>A0A3B0WIV0_9ZZZZ</name>
<feature type="domain" description="SbsA Ig-like" evidence="7">
    <location>
        <begin position="5319"/>
        <end position="5422"/>
    </location>
</feature>
<evidence type="ECO:0000256" key="2">
    <source>
        <dbReference type="ARBA" id="ARBA00022525"/>
    </source>
</evidence>
<evidence type="ECO:0000256" key="3">
    <source>
        <dbReference type="ARBA" id="ARBA00022729"/>
    </source>
</evidence>
<keyword evidence="8" id="KW-0378">Hydrolase</keyword>
<evidence type="ECO:0000259" key="7">
    <source>
        <dbReference type="Pfam" id="PF13205"/>
    </source>
</evidence>
<dbReference type="GO" id="GO:0005509">
    <property type="term" value="F:calcium ion binding"/>
    <property type="evidence" value="ECO:0007669"/>
    <property type="project" value="InterPro"/>
</dbReference>
<gene>
    <name evidence="8" type="ORF">MNBD_GAMMA05-95</name>
</gene>
<evidence type="ECO:0000256" key="5">
    <source>
        <dbReference type="SAM" id="MobiDB-lite"/>
    </source>
</evidence>
<dbReference type="SUPFAM" id="SSF75011">
    <property type="entry name" value="3-carboxy-cis,cis-mucoante lactonizing enzyme"/>
    <property type="match status" value="1"/>
</dbReference>
<dbReference type="Gene3D" id="2.60.40.1220">
    <property type="match status" value="1"/>
</dbReference>
<dbReference type="InterPro" id="IPR014756">
    <property type="entry name" value="Ig_E-set"/>
</dbReference>
<feature type="non-terminal residue" evidence="8">
    <location>
        <position position="5814"/>
    </location>
</feature>
<evidence type="ECO:0000313" key="8">
    <source>
        <dbReference type="EMBL" id="VAW50557.1"/>
    </source>
</evidence>
<accession>A0A3B0WIV0</accession>
<dbReference type="InterPro" id="IPR032812">
    <property type="entry name" value="SbsA_Ig"/>
</dbReference>
<evidence type="ECO:0000259" key="6">
    <source>
        <dbReference type="Pfam" id="PF01833"/>
    </source>
</evidence>
<dbReference type="Gene3D" id="2.60.40.10">
    <property type="entry name" value="Immunoglobulins"/>
    <property type="match status" value="3"/>
</dbReference>
<dbReference type="SUPFAM" id="SSF101898">
    <property type="entry name" value="NHL repeat"/>
    <property type="match status" value="1"/>
</dbReference>
<dbReference type="Pfam" id="PF01833">
    <property type="entry name" value="TIG"/>
    <property type="match status" value="2"/>
</dbReference>
<keyword evidence="3" id="KW-0732">Signal</keyword>
<dbReference type="Pfam" id="PF18884">
    <property type="entry name" value="TSP3_bac"/>
    <property type="match status" value="2"/>
</dbReference>
<dbReference type="SUPFAM" id="SSF81296">
    <property type="entry name" value="E set domains"/>
    <property type="match status" value="1"/>
</dbReference>
<dbReference type="Pfam" id="PF13205">
    <property type="entry name" value="Big_5"/>
    <property type="match status" value="2"/>
</dbReference>
<dbReference type="SUPFAM" id="SSF101908">
    <property type="entry name" value="Putative isomerase YbhE"/>
    <property type="match status" value="2"/>
</dbReference>
<feature type="domain" description="SbsA Ig-like" evidence="7">
    <location>
        <begin position="1460"/>
        <end position="1550"/>
    </location>
</feature>
<dbReference type="InterPro" id="IPR028974">
    <property type="entry name" value="TSP_type-3_rpt"/>
</dbReference>
<dbReference type="EMBL" id="UOFE01000004">
    <property type="protein sequence ID" value="VAW50557.1"/>
    <property type="molecule type" value="Genomic_DNA"/>
</dbReference>
<protein>
    <submittedName>
        <fullName evidence="8">Alkaline phosphatase</fullName>
        <ecNumber evidence="8">3.1.3.1</ecNumber>
    </submittedName>
</protein>
<reference evidence="8" key="1">
    <citation type="submission" date="2018-06" db="EMBL/GenBank/DDBJ databases">
        <authorList>
            <person name="Zhirakovskaya E."/>
        </authorList>
    </citation>
    <scope>NUCLEOTIDE SEQUENCE</scope>
</reference>
<dbReference type="Pfam" id="PF08309">
    <property type="entry name" value="LVIVD"/>
    <property type="match status" value="5"/>
</dbReference>
<evidence type="ECO:0000256" key="1">
    <source>
        <dbReference type="ARBA" id="ARBA00004613"/>
    </source>
</evidence>
<feature type="domain" description="IPT/TIG" evidence="6">
    <location>
        <begin position="907"/>
        <end position="973"/>
    </location>
</feature>
<proteinExistence type="predicted"/>
<dbReference type="GO" id="GO:0004035">
    <property type="term" value="F:alkaline phosphatase activity"/>
    <property type="evidence" value="ECO:0007669"/>
    <property type="project" value="UniProtKB-EC"/>
</dbReference>
<sequence>ANLNGATTIMHDNQWLYASGSRKAFAWNPSAPCNFFTPLDTAARPETSSAPSNEIVNTITAVNLFDSVVTRNYSFTSHVLDHVAYGDYLIVALGGSGLEIFHKERSETRTQFSFAKLMTTTGDSVRLKRMGSTLFVSAADGGVVVLDIQDPMNPYVLSAGNDEHIDAIDVYKDRLVAATGKPSISLLQLPQSLVVESSIDENGIIALGESVEIRFNENMSIASLQESGAITITRFDDTSTNIAFTVLPVDEIDASANRFAIDFTREQNVRYKLNINRAQNLRSTGLWAPYTLTVTAAPDSATRPVISNVANGLYHRGSAENIIITGQRFSATAKVFVDQFEIAATYVSTTELQIPAGALDLLPLITGSHHLRVLDGNMQATAMGSIVITSDLTDVVFTISPDAGGVKGGLNITIDSSADAILPASKIVLRSRANGDEIRSGDDANGVIDLEDDVVTLKQFKFQLPGVVFPGIYDVYLSMVDGEAYIGEFSYRLDNGSSIGLPNYPPMVMGGAAVRNTNLFVGVKEGANPTDENRFLMTSGLEIYDIAIQDRPIRLSQLRTEQPVTGIALLDQNAYLASGRDGLVIVDISDRENPLRITNFPVSGHIATDVDIHPVDKTLAMSVANELGTGYVRFFDLTDNELEPPYGSITFIEGELQGQPVDVQWLGNELYVLLKRDSQLYIVVFSDLGGLRNFQIHAVNRGTVDGITDASFVVQYGQIVLSVGNEYIIMQKDNTGTYNVIYWQDALTQSTYLDVFSNQGDIFLGGSRGVEQVSTLNLALTSISPAAGQIISKQDVIRLQFNQLINTDATNISAAIQILNATQAPLSENDYILEAINTLNGGYVEIQFSDALSYSGAITISLNTSLTNLEGTNLLEAFSADYILNTNDSLKINDVNNAASGLHFVHANGTEQVRITGTGFGADSNAIVIRVGDVTIASTDILSIDDAEIVFNLPDLFLVYSSASLSVTVERSTLSATRVGALVMLPRATIEDISPQTGTPQGGNTVDIFGRGFSQYVTVTFGNPVANGRVAGGLIVHSANHISVTAPAGSFGYVDINVNNRLFIGENSVIPEGYFYAGKETGSVEIDRSAPAPVSAITLDDQVLYAVTGGGYEAIDRLGRVVGNPVTSTAQLIVADVSDPVNPEIIRKDIANISNPYHLNVVLPPDGFRAIEKNDDDLFIAGGLHFYHFDTTLATDPLLLADIVLPSTVTDVTYDDNLVYVTGEFGLIIYRLNTQRELIKVKSLDTTYLGGQVVQALASETSLFVLIPEISQVVELDLLGGEYNIVNRIALENEDSGTFEAVSMLLQENNLFVSTGRRASVRLYQLLPDNASTVVAELNLSYLLKNGDLFAGDLLLKGQTLYVAAGQGDLQLFDISPWLDNRYSANISLKHYFSVTGAVNSFAFGDDAIYAGTSFVYVDDVATENPLEVGAQIQTLGGGLNTIINDQFVITEQIPEARGFLNVNDAVEIQFNTLIDPIMIRDQGNDLIEITLSNQKIDGFVSAQINNSGSRLVFRPTAAFENGKEYRVTLFAGLESLSGQVLSEDYSFRFVATDENQHILQQVEPVFGGWQGGYRIAISGESLLNVQRVDIGEYSVIVDDFIEHRDSQIIIAAPALAQSPEENRVVGISLISNDLSDFQAAAFTYIADPNIIAVGKYDPETETLNTFDHTFQYGVSEFIGIEATGISAGTRVFINGLRQNNVVLRDNNTLTVRMPSSVLGDVAITLDNKFQGNDSLADSAGIAENTELKVTLVATTRLTKVDVMTRHDSLLVTASNASVEGVDSSTVNLYTTRDSETPVFLASIEVNDVINSAALSNQYIALNVGERQEIQIFDISNIYAPRLINTLLNPALSQHDDLQLFDDTFVSMDGGTLNVGYVRGADWLTHNLPSDRLDIKIDGTYIYLLKNSTVEVRTLKEAGIPLVTTYVHGLINPDSMLLNNQRLLLFGKSVVELNMIELVDNSTLGDLGVMQQIGDASILGSGISEIYALHGELFVAKNNNTLRVYELDVVDNLSMAISVSPRAEIFNITDLTRLDGITFDRDILEWTNLTDYQSVNIPLLNAYAIAPTLFLSEDIQKINIAVTGGFDEWQNVILDVRKESEGNLLSGTSNILGRDMVFTPIGDVYELGESYSIKLFNQPESNLDVAADIDLPWRLSSAPLFGIDEFRVLDVSPGSSLTSVQTNYVILGSDLQLVNRILFNDTEINVNDWSINAEGTGINLSANITIPGLYNLVVEQPGQRVVLTAAILVQQAITVNAINTNNTAGSNRISDSGNTLVTITGLGFAGPLDVHLYEANSGLTPGASNKVIHRLSGNDLQFITPDAIHGRNYQVVLIRNETSERIDIPNLLTGIDDTRPIINQITPLTFASALQITADEAITATSFNVVEQFRDYSNNADQDISNQFELAVIGNEIYLRTKLGVSLSNNRIYQLTIDGMQDLRGNTVVNYTNIINGRYTSSFTSSDLLSPVNHVLKRKRDNADVDAAMTLTRGRTYEFIPSVEDNLVTASDIRYEARVSTNNGLSFGGWKNLPSNECSGNTNNLCISILSSYEDIVIRLKAIDPSENFSIQDFSVRVIDPVINISTVFTEPTEVDELSRADIQFDLDGDVDLLNTATMTVLGVRYPVNIASTGTTTSRVSLSYIHPRLSEIAPSDQIFVTLELTYGFDDAKSQDDQYKLFLDITPPTINIVSPGDGDRIVLGDQTDVLFKVFDRFAIETVEASINGGAFTETAFPNRYTFTPLTLDSVTIAVRATDANGNVSTTENITVQPYDATLGEPTVAILSPANGSEFHEGEDVAFELQMLNVTDAQLFFDIGGIENDVRNPAPININRSADAASRFAFTTALPVVGENIVVVARLESGSLKARQFINLLKDDGISETPLFEISPSTTTLTGSKIMLRAITPADMTDFSESSVIEVNDPASNAAVDLYAYDGQTRYHHVSTTGTDIAIEAVLRDRSNFEKRIGSVLSKQAYFSDTGTALLQLAQNETLVSMVSISGINPTDDIFWALNKRDGGYSIAGVNETIVDENEGELLQFVSGGAGLFAEVSIQGQHRLLGWTIENGVLVQSIDQVINGNLIGVNGYQIFISNGQSVTAYILDQGVLLPVLGEAINERIISTFIDANRLFVLSESGIYIYHIDAANDVRLIRDAYLALPGMDGFSVNGNQLYSWSADRLYEKQLLPDFSLVDMNEIIIDGNINSETVIDGDIVWFLIENGESRWYGYQAGTLIAILDNNITAMLFDAAASYQLQTESNSSNIVKIDLIADNVATLFEPQLTELPLGILVNNIALDSTLGGEELIVSDQNDVRLPVTQVWQNSNRQWFIRRADLNIGELHIARVNRAGNTDVAVLNRNETAFSLTSQLQPANASVLTQGAIVPMTQTLDATARAEYQSVLINGQERRSITAGANGTASTSSQWFTLSEVDSDFVYEHLINGVSDTINSVTLLNNQLELDNVTISQPTNNSGFTEGQLLDIRYRVTENSDALNHVHLRLLDFNRVLISEVRLSNNNGKLQIRLPEVSEQTNILLNIRAYYGSEYRYSEKEVGLKINPQLSIPAFELAGLSRRVMQGSQLNISLDREIDDDLNSSLFVYDQNEQLLISDETQINYQIIDGLSRLSVQAMVADDFGNERVNEQFIDVIDHFRFIDQIPAVSYNSVLPGVGSSYFAQGRILTDNTGQALAEFNSTITAMAHLGDRVILALENIGLIVVNPFDALRPFRQLSNEPLTGRVSKMLVKGETLAVIVDGKLRLYDLDGNAIEPTAYVGVDGTVLDVISHQNAFVALSNQQLAIVNDNGSIAKTITERFTAMVKVNEDLLLSSATSLWLVNSQFTKQALPARVNADKLLLLGGDVIALNNNGEMRVIDIREISNPDTIGYFEIATTDVSRATIAQGQLWLGGNAGQHFTLQRQSDVPRILYQDSLPRGIIQSVALKNGFAIGAADYYGSQIINIDQSNGQRVLEYYPEPRTGATHDIVVNDEIAYLRQDDTKQIIVYNLRTGEQSPTAILAGRDYSAMTSTSSYLVVSSGSELYFVNHLSGNAPPISDALTIEPGNAIVALTSRGDTVYASTQSGVIYRIRVGALPIADANIDIEVLIATNGSARQIITNGDYLMYAIGADLHRLRLLDKDDRLLTFPSNVGALAVTKNRLFVGVDADVNIVNISDWSLTGNNLSGTGGVSAIAAENNRLLIGRTDAGLELIELPLDWYGVNAALAMPHFTKKFEKSDDISLLIQDAGDIATVDYLINGDYTASQVQAPFEHSFRTPAQLRNGQPFDIRLNVETIWGELSQSQDRRVQLQSLDPISNTFNVSLSTNDIYIPVPLEMRATVANSSQPIQQIEFYYSADINGPWELIGKHFGPDYVVYKNFDESQNGDYIKARAIDIYGNFTETPATPFARLTDNIQPTANITLSGTILGGQPVGGHEYSVNVALSDIGSGVDYALLRRNNVLISAAFNNGLLSFAEQPVAAGDTLDYEVAVFDNSGNMTLVNESFTAVPDMLPVITAVNNPTQVREQSDFTVTVSATDDLAIKQIAVEWTGRRVERNIATENIAADASFNLSDLRALRIGSTQTDILTVFVTDSFDQVTQSEISIDVVPDTAPDASQLVLDFAPSAFFGDNIRLEVMNIQNADDGEQLTVEVLEVLDSGERIIESRNNYTSDTLAAVGNRDARKNDNDQFFTKVRLTDKFGQTDETALQLTTLTLEPNFLEFVAEIDSNINPAFIEAGEVLTMATRVTDSANRPVPNQEIRWYLLNPFTDEVINFTNTAFTGSDGIAVVNEPALFKTGTYRVFAKLVDTRFAGVDAAIHVLQVLPGDPAQLVIEQLPPVLPAAELFDVVMYVEDAGGNRVDVGNSENVIININEPRFQIAFTSDVNVNYLPTQVTADVDIQSGTASIAIAASTVTGVYQLTVSYPNTVLTTLYDNDGDSETLPVPVTALDLNVVAALPTEMQLQITSVLNQQYGDEGRIEVDEVVQVELRLIDEFGNTVESTFDTNGVGTDSDYNTAISVTGNALINAASALENITMTRGVASFTVQSNTIEVVDVSLNSIVPASSGFATDDVLNIEFLKLRPHITAASFETGLDNTNPAIIFTYSEEMQLDVAADWSVTVDDIPELVNLTLDTTSLRVELTQDVLLNQCYGYNSQSLEITAVNNELDKLTQSGEVCSPHVALPVQSVSYALETRNYAIDVDFAVGITATDISNGIATVNDINQAFNWVASNVVMPDLTTLGLADGTITTVYLSGDYQSGAVRVANGISVQVLTLTGDFDGDGLSNEFEAATNTLDPTNPDSDGNGIFDGDEDTDGDGISNIDEFNAGTDPENSDTTSPTIVEIVPTDTSIDVDTESSIVVIFSEPLQSTSIVEGVITLTQDASETSGVTTLSNDGLSVTFNPGEELLGTTDYVISIQDVRDLAGNLLQVPVTSTFTTGISTADLPNIDYPAVDNVFNGIGTVIGTYDINNPAELKPLIQGNRAYVIDRNDILYILDVSSPDSPQLLGSQLLYGGDLQNVEAAVSGDYLYLTGGSDGLVIFDISDSTNIFVAAQYAGNFGAVEAVGNTVHLGATTFASTLDIIDVTDVNNIAILSSTIIGIETNVLRTTISDNYEYVLTDNSQISILEVSDPANPQFINDWNVDPARFPDLRDIAIVGDTVYLVTDRGLYIFNLADKANPVLLNLDTTYQSDNIDAVGNIVYLYSLGFSLDNVPSVLRVLDVSDPTNINLLATIEDSGAPGVVSNGLSYAVENSNFGGTLKVLDVSAADNINMPLPVGVYKVLFSSVGDVSVVGDVAYVAYDNDGSAILQLVDVTDKQNPILLSEFSEFI</sequence>
<dbReference type="CDD" id="cd00102">
    <property type="entry name" value="IPT"/>
    <property type="match status" value="1"/>
</dbReference>
<feature type="non-terminal residue" evidence="8">
    <location>
        <position position="1"/>
    </location>
</feature>
<evidence type="ECO:0000256" key="4">
    <source>
        <dbReference type="ARBA" id="ARBA00022837"/>
    </source>
</evidence>